<dbReference type="AlphaFoldDB" id="A0AAW9RLH0"/>
<dbReference type="SUPFAM" id="SSF52833">
    <property type="entry name" value="Thioredoxin-like"/>
    <property type="match status" value="1"/>
</dbReference>
<sequence>MPADPRTGLTVYGLKTCDTCRKARRWLDGNGIAYTWVDVRDDGVPEARLRRWAASETAADLLNRRSTTWRSLDDAERSRADSDLAGLLGEHPTLIKRPVFERGERLLGVGFTAEIQAALEQQS</sequence>
<dbReference type="InterPro" id="IPR006660">
    <property type="entry name" value="Arsenate_reductase-like"/>
</dbReference>
<evidence type="ECO:0000256" key="1">
    <source>
        <dbReference type="ARBA" id="ARBA00007198"/>
    </source>
</evidence>
<protein>
    <submittedName>
        <fullName evidence="3">Spx/MgsR family RNA polymerase-binding regulatory protein</fullName>
    </submittedName>
</protein>
<dbReference type="EMBL" id="JAZHOG010000010">
    <property type="protein sequence ID" value="MEJ8568938.1"/>
    <property type="molecule type" value="Genomic_DNA"/>
</dbReference>
<dbReference type="InterPro" id="IPR006504">
    <property type="entry name" value="Tscrpt_reg_Spx/MgsR"/>
</dbReference>
<evidence type="ECO:0000313" key="3">
    <source>
        <dbReference type="EMBL" id="MEJ8568938.1"/>
    </source>
</evidence>
<dbReference type="PROSITE" id="PS51354">
    <property type="entry name" value="GLUTAREDOXIN_2"/>
    <property type="match status" value="1"/>
</dbReference>
<organism evidence="3 4">
    <name type="scientific">Elongatibacter sediminis</name>
    <dbReference type="NCBI Taxonomy" id="3119006"/>
    <lineage>
        <taxon>Bacteria</taxon>
        <taxon>Pseudomonadati</taxon>
        <taxon>Pseudomonadota</taxon>
        <taxon>Gammaproteobacteria</taxon>
        <taxon>Chromatiales</taxon>
        <taxon>Wenzhouxiangellaceae</taxon>
        <taxon>Elongatibacter</taxon>
    </lineage>
</organism>
<gene>
    <name evidence="3" type="ORF">V3330_14995</name>
</gene>
<evidence type="ECO:0000313" key="4">
    <source>
        <dbReference type="Proteomes" id="UP001359886"/>
    </source>
</evidence>
<reference evidence="3 4" key="1">
    <citation type="submission" date="2024-02" db="EMBL/GenBank/DDBJ databases">
        <title>A novel Wenzhouxiangellaceae bacterium, isolated from coastal sediments.</title>
        <authorList>
            <person name="Du Z.-J."/>
            <person name="Ye Y.-Q."/>
            <person name="Zhang X.-Y."/>
        </authorList>
    </citation>
    <scope>NUCLEOTIDE SEQUENCE [LARGE SCALE GENOMIC DNA]</scope>
    <source>
        <strain evidence="3 4">CH-27</strain>
    </source>
</reference>
<dbReference type="InterPro" id="IPR036249">
    <property type="entry name" value="Thioredoxin-like_sf"/>
</dbReference>
<accession>A0AAW9RLH0</accession>
<dbReference type="NCBIfam" id="TIGR01617">
    <property type="entry name" value="arsC_related"/>
    <property type="match status" value="1"/>
</dbReference>
<proteinExistence type="inferred from homology"/>
<dbReference type="PROSITE" id="PS51353">
    <property type="entry name" value="ARSC"/>
    <property type="match status" value="1"/>
</dbReference>
<dbReference type="PANTHER" id="PTHR30041">
    <property type="entry name" value="ARSENATE REDUCTASE"/>
    <property type="match status" value="1"/>
</dbReference>
<dbReference type="Gene3D" id="3.40.30.10">
    <property type="entry name" value="Glutaredoxin"/>
    <property type="match status" value="1"/>
</dbReference>
<evidence type="ECO:0000256" key="2">
    <source>
        <dbReference type="PROSITE-ProRule" id="PRU01282"/>
    </source>
</evidence>
<dbReference type="Pfam" id="PF03960">
    <property type="entry name" value="ArsC"/>
    <property type="match status" value="1"/>
</dbReference>
<comment type="similarity">
    <text evidence="1 2">Belongs to the ArsC family.</text>
</comment>
<keyword evidence="4" id="KW-1185">Reference proteome</keyword>
<comment type="caution">
    <text evidence="3">The sequence shown here is derived from an EMBL/GenBank/DDBJ whole genome shotgun (WGS) entry which is preliminary data.</text>
</comment>
<name>A0AAW9RLH0_9GAMM</name>
<dbReference type="RefSeq" id="WP_354696257.1">
    <property type="nucleotide sequence ID" value="NZ_JAZHOG010000010.1"/>
</dbReference>
<dbReference type="Proteomes" id="UP001359886">
    <property type="component" value="Unassembled WGS sequence"/>
</dbReference>
<dbReference type="PANTHER" id="PTHR30041:SF8">
    <property type="entry name" value="PROTEIN YFFB"/>
    <property type="match status" value="1"/>
</dbReference>